<dbReference type="EMBL" id="CM047902">
    <property type="protein sequence ID" value="KAJ0094152.1"/>
    <property type="molecule type" value="Genomic_DNA"/>
</dbReference>
<evidence type="ECO:0000313" key="2">
    <source>
        <dbReference type="Proteomes" id="UP001164250"/>
    </source>
</evidence>
<evidence type="ECO:0000313" key="1">
    <source>
        <dbReference type="EMBL" id="KAJ0094152.1"/>
    </source>
</evidence>
<keyword evidence="2" id="KW-1185">Reference proteome</keyword>
<proteinExistence type="predicted"/>
<organism evidence="1 2">
    <name type="scientific">Pistacia atlantica</name>
    <dbReference type="NCBI Taxonomy" id="434234"/>
    <lineage>
        <taxon>Eukaryota</taxon>
        <taxon>Viridiplantae</taxon>
        <taxon>Streptophyta</taxon>
        <taxon>Embryophyta</taxon>
        <taxon>Tracheophyta</taxon>
        <taxon>Spermatophyta</taxon>
        <taxon>Magnoliopsida</taxon>
        <taxon>eudicotyledons</taxon>
        <taxon>Gunneridae</taxon>
        <taxon>Pentapetalae</taxon>
        <taxon>rosids</taxon>
        <taxon>malvids</taxon>
        <taxon>Sapindales</taxon>
        <taxon>Anacardiaceae</taxon>
        <taxon>Pistacia</taxon>
    </lineage>
</organism>
<sequence length="530" mass="58583">MVESWSYSSEGKGLLFSDEVDLPVDSFSRSRKTFMEWESKPSYSFDINKLISDSDAVEGMEFMDLGFTDVTRKPFLSSTSGGTVKGEVGCDSRKGVINPTCLVTSSSFFGEEESGSKISSSCMVSNSQDSTLIDLKLGRLVDCVDTQNGEFWKEKSVLSSVRPSLTAKKARITSSCSQTPLCQVYGCSKNLSSSKDYHKRHKVCEVHTKTPKVIVNGYEQRFCQQCSRFHLLAEFDDSKRSCRKRLAGHNERRRKPQFNILSGKPHKLLQSYQGSAGTKFLGTSLPKGASFFFPELHPGGILFPESNEQANLLKCLKFEEEPFARPQFATTITNGQLLTKSLLHLQGNEKQHNSGIPPWATESYNVCNTPSTVQESLGISHSSCALSLLSAQSHNLSSHSSGIQMPGPLINQTSRVHHTLDLNFDKPVGVMSLERYATDGLYSSGMNSVDSAQTGSIMVPDAGHAVDLEVEADGDFQKSDLLKARYFLPPEDGTTVDLIQLSSHLKRVEQQRNCMQEKQQNDDLCCFSTS</sequence>
<protein>
    <submittedName>
        <fullName evidence="1">Uncharacterized protein</fullName>
    </submittedName>
</protein>
<comment type="caution">
    <text evidence="1">The sequence shown here is derived from an EMBL/GenBank/DDBJ whole genome shotgun (WGS) entry which is preliminary data.</text>
</comment>
<gene>
    <name evidence="1" type="ORF">Patl1_16654</name>
</gene>
<reference evidence="2" key="1">
    <citation type="journal article" date="2023" name="G3 (Bethesda)">
        <title>Genome assembly and association tests identify interacting loci associated with vigor, precocity, and sex in interspecific pistachio rootstocks.</title>
        <authorList>
            <person name="Palmer W."/>
            <person name="Jacygrad E."/>
            <person name="Sagayaradj S."/>
            <person name="Cavanaugh K."/>
            <person name="Han R."/>
            <person name="Bertier L."/>
            <person name="Beede B."/>
            <person name="Kafkas S."/>
            <person name="Golino D."/>
            <person name="Preece J."/>
            <person name="Michelmore R."/>
        </authorList>
    </citation>
    <scope>NUCLEOTIDE SEQUENCE [LARGE SCALE GENOMIC DNA]</scope>
</reference>
<accession>A0ACC1B5G4</accession>
<dbReference type="Proteomes" id="UP001164250">
    <property type="component" value="Chromosome 6"/>
</dbReference>
<name>A0ACC1B5G4_9ROSI</name>